<comment type="caution">
    <text evidence="1">The sequence shown here is derived from an EMBL/GenBank/DDBJ whole genome shotgun (WGS) entry which is preliminary data.</text>
</comment>
<dbReference type="EMBL" id="CAVMJV010000010">
    <property type="protein sequence ID" value="CAK5040679.1"/>
    <property type="molecule type" value="Genomic_DNA"/>
</dbReference>
<dbReference type="Proteomes" id="UP001497535">
    <property type="component" value="Unassembled WGS sequence"/>
</dbReference>
<protein>
    <submittedName>
        <fullName evidence="1">Uncharacterized protein</fullName>
    </submittedName>
</protein>
<reference evidence="1" key="1">
    <citation type="submission" date="2023-11" db="EMBL/GenBank/DDBJ databases">
        <authorList>
            <person name="Poullet M."/>
        </authorList>
    </citation>
    <scope>NUCLEOTIDE SEQUENCE</scope>
    <source>
        <strain evidence="1">E1834</strain>
    </source>
</reference>
<evidence type="ECO:0000313" key="1">
    <source>
        <dbReference type="EMBL" id="CAK5040679.1"/>
    </source>
</evidence>
<name>A0ACB0YC92_MELEN</name>
<sequence length="294" mass="34282">MKLASFLIVLIINGIIWSPVKTTSTQKGLAAENNYSATKILNDGAESSVNPQIQKYKETLKPKVKISKKDKDRGGDNESNKSKYNKEYYQKNKERFLQHMRNYNKKNKEKKNQFSKIYYQKNKETVQKRKRIYYQNNKEKLKEYQQKYQQKKKIVKLADDEGTSFVNPQTGDFINKGKLPIVCEEKRNLLNQGAEECNNGEDGQNQIEVEEPNKIFDDATIDLNKKILPFDLNEEEGNLFNQPEDEQNNGEVNQIEVEEPNKIPGDDINQINLNKKILPFDLNEMPEDEVLEDH</sequence>
<gene>
    <name evidence="1" type="ORF">MENTE1834_LOCUS10277</name>
</gene>
<keyword evidence="2" id="KW-1185">Reference proteome</keyword>
<accession>A0ACB0YC92</accession>
<organism evidence="1 2">
    <name type="scientific">Meloidogyne enterolobii</name>
    <name type="common">Root-knot nematode worm</name>
    <name type="synonym">Meloidogyne mayaguensis</name>
    <dbReference type="NCBI Taxonomy" id="390850"/>
    <lineage>
        <taxon>Eukaryota</taxon>
        <taxon>Metazoa</taxon>
        <taxon>Ecdysozoa</taxon>
        <taxon>Nematoda</taxon>
        <taxon>Chromadorea</taxon>
        <taxon>Rhabditida</taxon>
        <taxon>Tylenchina</taxon>
        <taxon>Tylenchomorpha</taxon>
        <taxon>Tylenchoidea</taxon>
        <taxon>Meloidogynidae</taxon>
        <taxon>Meloidogyninae</taxon>
        <taxon>Meloidogyne</taxon>
    </lineage>
</organism>
<evidence type="ECO:0000313" key="2">
    <source>
        <dbReference type="Proteomes" id="UP001497535"/>
    </source>
</evidence>
<proteinExistence type="predicted"/>